<evidence type="ECO:0000256" key="6">
    <source>
        <dbReference type="ARBA" id="ARBA00023136"/>
    </source>
</evidence>
<dbReference type="PANTHER" id="PTHR24241:SF59">
    <property type="entry name" value="ADIPOKINETIC HORMONE RECEPTOR, ISOFORM C"/>
    <property type="match status" value="1"/>
</dbReference>
<dbReference type="SUPFAM" id="SSF81321">
    <property type="entry name" value="Family A G protein-coupled receptor-like"/>
    <property type="match status" value="1"/>
</dbReference>
<evidence type="ECO:0000256" key="8">
    <source>
        <dbReference type="SAM" id="Phobius"/>
    </source>
</evidence>
<sequence>MSLTLNASSLILFYNASDDFKKYCKQMLFPPNYDESRVFFIFIYIVLFIIGGIGNITVLINLLVKKFRNSSVKLLMIHLAIADMIVIFIVIPLEIIWGITLEWPTVHLLQVSKNI</sequence>
<evidence type="ECO:0000313" key="11">
    <source>
        <dbReference type="Proteomes" id="UP000288716"/>
    </source>
</evidence>
<evidence type="ECO:0000256" key="4">
    <source>
        <dbReference type="ARBA" id="ARBA00022692"/>
    </source>
</evidence>
<evidence type="ECO:0000256" key="2">
    <source>
        <dbReference type="ARBA" id="ARBA00010663"/>
    </source>
</evidence>
<proteinExistence type="inferred from homology"/>
<dbReference type="PRINTS" id="PR00237">
    <property type="entry name" value="GPCRRHODOPSN"/>
</dbReference>
<dbReference type="EMBL" id="NCKV01011895">
    <property type="protein sequence ID" value="RWS21512.1"/>
    <property type="molecule type" value="Genomic_DNA"/>
</dbReference>
<dbReference type="PANTHER" id="PTHR24241">
    <property type="entry name" value="NEUROPEPTIDE RECEPTOR-RELATED G-PROTEIN COUPLED RECEPTOR"/>
    <property type="match status" value="1"/>
</dbReference>
<keyword evidence="7 10" id="KW-0675">Receptor</keyword>
<keyword evidence="11" id="KW-1185">Reference proteome</keyword>
<reference evidence="10 11" key="1">
    <citation type="journal article" date="2018" name="Gigascience">
        <title>Genomes of trombidid mites reveal novel predicted allergens and laterally-transferred genes associated with secondary metabolism.</title>
        <authorList>
            <person name="Dong X."/>
            <person name="Chaisiri K."/>
            <person name="Xia D."/>
            <person name="Armstrong S.D."/>
            <person name="Fang Y."/>
            <person name="Donnelly M.J."/>
            <person name="Kadowaki T."/>
            <person name="McGarry J.W."/>
            <person name="Darby A.C."/>
            <person name="Makepeace B.L."/>
        </authorList>
    </citation>
    <scope>NUCLEOTIDE SEQUENCE [LARGE SCALE GENOMIC DNA]</scope>
    <source>
        <strain evidence="10">UoL-UT</strain>
    </source>
</reference>
<feature type="domain" description="G-protein coupled receptors family 1 profile" evidence="9">
    <location>
        <begin position="54"/>
        <end position="115"/>
    </location>
</feature>
<keyword evidence="4 8" id="KW-0812">Transmembrane</keyword>
<evidence type="ECO:0000256" key="1">
    <source>
        <dbReference type="ARBA" id="ARBA00004651"/>
    </source>
</evidence>
<keyword evidence="3" id="KW-1003">Cell membrane</keyword>
<evidence type="ECO:0000256" key="3">
    <source>
        <dbReference type="ARBA" id="ARBA00022475"/>
    </source>
</evidence>
<comment type="similarity">
    <text evidence="2">Belongs to the G-protein coupled receptor 1 family.</text>
</comment>
<dbReference type="GO" id="GO:0005886">
    <property type="term" value="C:plasma membrane"/>
    <property type="evidence" value="ECO:0007669"/>
    <property type="project" value="UniProtKB-SubCell"/>
</dbReference>
<dbReference type="InterPro" id="IPR000276">
    <property type="entry name" value="GPCR_Rhodpsn"/>
</dbReference>
<dbReference type="STRING" id="299467.A0A443S1V7"/>
<dbReference type="AlphaFoldDB" id="A0A443S1V7"/>
<evidence type="ECO:0000256" key="7">
    <source>
        <dbReference type="ARBA" id="ARBA00023170"/>
    </source>
</evidence>
<keyword evidence="6 8" id="KW-0472">Membrane</keyword>
<dbReference type="Proteomes" id="UP000288716">
    <property type="component" value="Unassembled WGS sequence"/>
</dbReference>
<evidence type="ECO:0000313" key="10">
    <source>
        <dbReference type="EMBL" id="RWS21512.1"/>
    </source>
</evidence>
<dbReference type="GO" id="GO:0032870">
    <property type="term" value="P:cellular response to hormone stimulus"/>
    <property type="evidence" value="ECO:0007669"/>
    <property type="project" value="TreeGrafter"/>
</dbReference>
<dbReference type="InterPro" id="IPR017452">
    <property type="entry name" value="GPCR_Rhodpsn_7TM"/>
</dbReference>
<evidence type="ECO:0000256" key="5">
    <source>
        <dbReference type="ARBA" id="ARBA00022989"/>
    </source>
</evidence>
<name>A0A443S1V7_9ACAR</name>
<accession>A0A443S1V7</accession>
<comment type="subcellular location">
    <subcellularLocation>
        <location evidence="1">Cell membrane</location>
        <topology evidence="1">Multi-pass membrane protein</topology>
    </subcellularLocation>
</comment>
<gene>
    <name evidence="10" type="ORF">B4U80_03397</name>
</gene>
<keyword evidence="5 8" id="KW-1133">Transmembrane helix</keyword>
<feature type="transmembrane region" description="Helical" evidence="8">
    <location>
        <begin position="41"/>
        <end position="64"/>
    </location>
</feature>
<dbReference type="Gene3D" id="1.20.1070.10">
    <property type="entry name" value="Rhodopsin 7-helix transmembrane proteins"/>
    <property type="match status" value="1"/>
</dbReference>
<dbReference type="GO" id="GO:0004930">
    <property type="term" value="F:G protein-coupled receptor activity"/>
    <property type="evidence" value="ECO:0007669"/>
    <property type="project" value="InterPro"/>
</dbReference>
<dbReference type="PROSITE" id="PS50262">
    <property type="entry name" value="G_PROTEIN_RECEP_F1_2"/>
    <property type="match status" value="1"/>
</dbReference>
<feature type="transmembrane region" description="Helical" evidence="8">
    <location>
        <begin position="76"/>
        <end position="99"/>
    </location>
</feature>
<dbReference type="VEuPathDB" id="VectorBase:LDEU010528"/>
<protein>
    <submittedName>
        <fullName evidence="10">Gonadotropin-releasing hormone II receptor-like protein</fullName>
    </submittedName>
</protein>
<organism evidence="10 11">
    <name type="scientific">Leptotrombidium deliense</name>
    <dbReference type="NCBI Taxonomy" id="299467"/>
    <lineage>
        <taxon>Eukaryota</taxon>
        <taxon>Metazoa</taxon>
        <taxon>Ecdysozoa</taxon>
        <taxon>Arthropoda</taxon>
        <taxon>Chelicerata</taxon>
        <taxon>Arachnida</taxon>
        <taxon>Acari</taxon>
        <taxon>Acariformes</taxon>
        <taxon>Trombidiformes</taxon>
        <taxon>Prostigmata</taxon>
        <taxon>Anystina</taxon>
        <taxon>Parasitengona</taxon>
        <taxon>Trombiculoidea</taxon>
        <taxon>Trombiculidae</taxon>
        <taxon>Leptotrombidium</taxon>
    </lineage>
</organism>
<comment type="caution">
    <text evidence="10">The sequence shown here is derived from an EMBL/GenBank/DDBJ whole genome shotgun (WGS) entry which is preliminary data.</text>
</comment>
<evidence type="ECO:0000259" key="9">
    <source>
        <dbReference type="PROSITE" id="PS50262"/>
    </source>
</evidence>
<dbReference type="GO" id="GO:0042277">
    <property type="term" value="F:peptide binding"/>
    <property type="evidence" value="ECO:0007669"/>
    <property type="project" value="TreeGrafter"/>
</dbReference>